<dbReference type="AlphaFoldDB" id="A0A2N5UFI8"/>
<feature type="chain" id="PRO_5014639660" evidence="2">
    <location>
        <begin position="21"/>
        <end position="131"/>
    </location>
</feature>
<feature type="signal peptide" evidence="2">
    <location>
        <begin position="1"/>
        <end position="20"/>
    </location>
</feature>
<feature type="compositionally biased region" description="Polar residues" evidence="1">
    <location>
        <begin position="57"/>
        <end position="72"/>
    </location>
</feature>
<keyword evidence="4" id="KW-1185">Reference proteome</keyword>
<name>A0A2N5UFI8_9BASI</name>
<organism evidence="3 4">
    <name type="scientific">Puccinia coronata f. sp. avenae</name>
    <dbReference type="NCBI Taxonomy" id="200324"/>
    <lineage>
        <taxon>Eukaryota</taxon>
        <taxon>Fungi</taxon>
        <taxon>Dikarya</taxon>
        <taxon>Basidiomycota</taxon>
        <taxon>Pucciniomycotina</taxon>
        <taxon>Pucciniomycetes</taxon>
        <taxon>Pucciniales</taxon>
        <taxon>Pucciniaceae</taxon>
        <taxon>Puccinia</taxon>
    </lineage>
</organism>
<evidence type="ECO:0000256" key="2">
    <source>
        <dbReference type="SAM" id="SignalP"/>
    </source>
</evidence>
<gene>
    <name evidence="3" type="ORF">PCANC_19253</name>
</gene>
<proteinExistence type="predicted"/>
<dbReference type="Proteomes" id="UP000235388">
    <property type="component" value="Unassembled WGS sequence"/>
</dbReference>
<evidence type="ECO:0000313" key="4">
    <source>
        <dbReference type="Proteomes" id="UP000235388"/>
    </source>
</evidence>
<accession>A0A2N5UFI8</accession>
<dbReference type="EMBL" id="PGCJ01000238">
    <property type="protein sequence ID" value="PLW36497.1"/>
    <property type="molecule type" value="Genomic_DNA"/>
</dbReference>
<evidence type="ECO:0000256" key="1">
    <source>
        <dbReference type="SAM" id="MobiDB-lite"/>
    </source>
</evidence>
<comment type="caution">
    <text evidence="3">The sequence shown here is derived from an EMBL/GenBank/DDBJ whole genome shotgun (WGS) entry which is preliminary data.</text>
</comment>
<dbReference type="PROSITE" id="PS51257">
    <property type="entry name" value="PROKAR_LIPOPROTEIN"/>
    <property type="match status" value="1"/>
</dbReference>
<reference evidence="3 4" key="1">
    <citation type="submission" date="2017-11" db="EMBL/GenBank/DDBJ databases">
        <title>De novo assembly and phasing of dikaryotic genomes from two isolates of Puccinia coronata f. sp. avenae, the causal agent of oat crown rust.</title>
        <authorList>
            <person name="Miller M.E."/>
            <person name="Zhang Y."/>
            <person name="Omidvar V."/>
            <person name="Sperschneider J."/>
            <person name="Schwessinger B."/>
            <person name="Raley C."/>
            <person name="Palmer J.M."/>
            <person name="Garnica D."/>
            <person name="Upadhyaya N."/>
            <person name="Rathjen J."/>
            <person name="Taylor J.M."/>
            <person name="Park R.F."/>
            <person name="Dodds P.N."/>
            <person name="Hirsch C.D."/>
            <person name="Kianian S.F."/>
            <person name="Figueroa M."/>
        </authorList>
    </citation>
    <scope>NUCLEOTIDE SEQUENCE [LARGE SCALE GENOMIC DNA]</scope>
    <source>
        <strain evidence="3">12NC29</strain>
    </source>
</reference>
<keyword evidence="2" id="KW-0732">Signal</keyword>
<evidence type="ECO:0000313" key="3">
    <source>
        <dbReference type="EMBL" id="PLW36497.1"/>
    </source>
</evidence>
<feature type="region of interest" description="Disordered" evidence="1">
    <location>
        <begin position="57"/>
        <end position="77"/>
    </location>
</feature>
<protein>
    <submittedName>
        <fullName evidence="3">Uncharacterized protein</fullName>
    </submittedName>
</protein>
<sequence length="131" mass="14117">MKTIVKLLIVGAQLAISCTGMDPWDSIYASTSEDIPDGFMSDWSGEDNRILQQLTSTSLPQASSGDSDSGPTLASHIGMAGEEKSLHQLVFDMAAFAPPPLPQVRDENVVSRQIPFQHSSHIHSYAIIGGY</sequence>